<dbReference type="AlphaFoldDB" id="A0A1M7H6Z6"/>
<keyword evidence="4" id="KW-1185">Reference proteome</keyword>
<feature type="compositionally biased region" description="Basic residues" evidence="1">
    <location>
        <begin position="379"/>
        <end position="392"/>
    </location>
</feature>
<dbReference type="EMBL" id="FRCF01000007">
    <property type="protein sequence ID" value="SHM24158.1"/>
    <property type="molecule type" value="Genomic_DNA"/>
</dbReference>
<name>A0A1M7H6Z6_9BACL</name>
<feature type="domain" description="Alpha-L-glutamate ligase-related protein ATP-grasp" evidence="2">
    <location>
        <begin position="82"/>
        <end position="348"/>
    </location>
</feature>
<reference evidence="3 4" key="1">
    <citation type="submission" date="2016-11" db="EMBL/GenBank/DDBJ databases">
        <authorList>
            <person name="Jaros S."/>
            <person name="Januszkiewicz K."/>
            <person name="Wedrychowicz H."/>
        </authorList>
    </citation>
    <scope>NUCLEOTIDE SEQUENCE [LARGE SCALE GENOMIC DNA]</scope>
    <source>
        <strain evidence="3 4">DSM 16010</strain>
    </source>
</reference>
<dbReference type="InterPro" id="IPR039523">
    <property type="entry name" value="RimK-rel_E_lig_ATP-grasp"/>
</dbReference>
<evidence type="ECO:0000259" key="2">
    <source>
        <dbReference type="Pfam" id="PF14397"/>
    </source>
</evidence>
<organism evidence="3 4">
    <name type="scientific">Lacicoccus alkaliphilus DSM 16010</name>
    <dbReference type="NCBI Taxonomy" id="1123231"/>
    <lineage>
        <taxon>Bacteria</taxon>
        <taxon>Bacillati</taxon>
        <taxon>Bacillota</taxon>
        <taxon>Bacilli</taxon>
        <taxon>Bacillales</taxon>
        <taxon>Salinicoccaceae</taxon>
        <taxon>Lacicoccus</taxon>
    </lineage>
</organism>
<dbReference type="OrthoDB" id="8736147at2"/>
<dbReference type="STRING" id="1123231.SAMN02745189_01807"/>
<evidence type="ECO:0000313" key="3">
    <source>
        <dbReference type="EMBL" id="SHM24158.1"/>
    </source>
</evidence>
<accession>A0A1M7H6Z6</accession>
<proteinExistence type="predicted"/>
<feature type="region of interest" description="Disordered" evidence="1">
    <location>
        <begin position="358"/>
        <end position="429"/>
    </location>
</feature>
<dbReference type="Pfam" id="PF14397">
    <property type="entry name" value="ATPgrasp_ST"/>
    <property type="match status" value="1"/>
</dbReference>
<gene>
    <name evidence="3" type="ORF">SAMN02745189_01807</name>
</gene>
<dbReference type="RefSeq" id="WP_072710242.1">
    <property type="nucleotide sequence ID" value="NZ_FRCF01000007.1"/>
</dbReference>
<evidence type="ECO:0000313" key="4">
    <source>
        <dbReference type="Proteomes" id="UP000184206"/>
    </source>
</evidence>
<protein>
    <submittedName>
        <fullName evidence="3">Sugar-transfer associated ATP-grasp</fullName>
    </submittedName>
</protein>
<dbReference type="Proteomes" id="UP000184206">
    <property type="component" value="Unassembled WGS sequence"/>
</dbReference>
<sequence length="461" mass="53405">MNKHIKDDEYFKSLGVDIKAARFKRYKKAGLLDEVDETFVEEAKQYWMQRYNNKLDPVLHIAFMNLTGKKDPRVAFYTTVRSEIIPFFNDQRMRDAYRDKNIYDLLIPTERSVVTVLKRVHGLYFDTDNNCLDKADVEETLLSYKEDFIVKPSTTNNGARVNKLQYKEDTLLLSGEKLKIKTLEEIYGGDFAVQKVIKQHPTMASPHPSSVNTLRMVTFRWKNEIRYLLTFARFGSNNGVQDNAGTGGLCLGVTDEGKFMDKAIDEDCNVYSEHPTTGFPFKDLDSVPNFEDFKQFVIDQHKNILHHDLVSWDIVVGVDGLPIFLEANFSGATWLYQLASQKPLFGDLTEEVLEHVYQERNDKNSPRRKSLSTNISKKGSSKKSKRKTSQRHSKNELSEPSKGFSDKGSSYKNELKQLQGENDRLMKERDRYKKEYSNIMKSSSWRMTMPLRKISSLLRKK</sequence>
<evidence type="ECO:0000256" key="1">
    <source>
        <dbReference type="SAM" id="MobiDB-lite"/>
    </source>
</evidence>